<feature type="signal peptide" evidence="2">
    <location>
        <begin position="1"/>
        <end position="26"/>
    </location>
</feature>
<keyword evidence="3" id="KW-0675">Receptor</keyword>
<name>A0A4V2VQ42_9BURK</name>
<dbReference type="PIRSF" id="PIRSF017082">
    <property type="entry name" value="YflP"/>
    <property type="match status" value="1"/>
</dbReference>
<dbReference type="CDD" id="cd07012">
    <property type="entry name" value="PBP2_Bug_TTT"/>
    <property type="match status" value="1"/>
</dbReference>
<comment type="caution">
    <text evidence="3">The sequence shown here is derived from an EMBL/GenBank/DDBJ whole genome shotgun (WGS) entry which is preliminary data.</text>
</comment>
<dbReference type="Gene3D" id="3.40.190.10">
    <property type="entry name" value="Periplasmic binding protein-like II"/>
    <property type="match status" value="1"/>
</dbReference>
<comment type="similarity">
    <text evidence="1">Belongs to the UPF0065 (bug) family.</text>
</comment>
<dbReference type="EMBL" id="SMBX01000012">
    <property type="protein sequence ID" value="TCU93149.1"/>
    <property type="molecule type" value="Genomic_DNA"/>
</dbReference>
<accession>A0A4V2VQ42</accession>
<sequence length="329" mass="35321">MQPARRSTLRLAAMTLFLGAAMPAAAQPSYPSKPVTIVVPHAPGGAVDGVARLLANKLQEDLKQTVVVENRAGASGMIGAAHVARSEADGYTLYFNASIHVINPLLYAKSIQFDAINDFTPISMVAQGELIFSVNPQLPVDSVAELVQRLKDKPQNYTFVTSGFGSAGHLGAAKFLHEVGVGKEVPIALYKGAAPALQDLVGGNVTAIMDPMLSSLPFVKAGKLHALAVTGAKRNPLLPDVPTMQEAGFKDFELYSWYGLWAPAKLPADIRDKLDAAARHAVEQADFKERLTTLGFEPYYRNAKDFSGFINAETTRYDGIIKAADIKID</sequence>
<dbReference type="OrthoDB" id="8678477at2"/>
<dbReference type="InterPro" id="IPR042100">
    <property type="entry name" value="Bug_dom1"/>
</dbReference>
<dbReference type="InterPro" id="IPR005064">
    <property type="entry name" value="BUG"/>
</dbReference>
<dbReference type="RefSeq" id="WP_132478124.1">
    <property type="nucleotide sequence ID" value="NZ_JBHRVM010000001.1"/>
</dbReference>
<proteinExistence type="inferred from homology"/>
<evidence type="ECO:0000256" key="2">
    <source>
        <dbReference type="SAM" id="SignalP"/>
    </source>
</evidence>
<dbReference type="AlphaFoldDB" id="A0A4V2VQ42"/>
<dbReference type="PANTHER" id="PTHR42928:SF5">
    <property type="entry name" value="BLR1237 PROTEIN"/>
    <property type="match status" value="1"/>
</dbReference>
<feature type="chain" id="PRO_5020938480" evidence="2">
    <location>
        <begin position="27"/>
        <end position="329"/>
    </location>
</feature>
<gene>
    <name evidence="3" type="ORF">EV686_11231</name>
</gene>
<organism evidence="3 4">
    <name type="scientific">Paracandidimonas soli</name>
    <dbReference type="NCBI Taxonomy" id="1917182"/>
    <lineage>
        <taxon>Bacteria</taxon>
        <taxon>Pseudomonadati</taxon>
        <taxon>Pseudomonadota</taxon>
        <taxon>Betaproteobacteria</taxon>
        <taxon>Burkholderiales</taxon>
        <taxon>Alcaligenaceae</taxon>
        <taxon>Paracandidimonas</taxon>
    </lineage>
</organism>
<evidence type="ECO:0000313" key="4">
    <source>
        <dbReference type="Proteomes" id="UP000294692"/>
    </source>
</evidence>
<keyword evidence="4" id="KW-1185">Reference proteome</keyword>
<reference evidence="3 4" key="1">
    <citation type="submission" date="2019-03" db="EMBL/GenBank/DDBJ databases">
        <title>Genomic Encyclopedia of Type Strains, Phase IV (KMG-IV): sequencing the most valuable type-strain genomes for metagenomic binning, comparative biology and taxonomic classification.</title>
        <authorList>
            <person name="Goeker M."/>
        </authorList>
    </citation>
    <scope>NUCLEOTIDE SEQUENCE [LARGE SCALE GENOMIC DNA]</scope>
    <source>
        <strain evidence="3 4">DSM 100048</strain>
    </source>
</reference>
<dbReference type="Proteomes" id="UP000294692">
    <property type="component" value="Unassembled WGS sequence"/>
</dbReference>
<dbReference type="Pfam" id="PF03401">
    <property type="entry name" value="TctC"/>
    <property type="match status" value="1"/>
</dbReference>
<dbReference type="SUPFAM" id="SSF53850">
    <property type="entry name" value="Periplasmic binding protein-like II"/>
    <property type="match status" value="1"/>
</dbReference>
<dbReference type="PANTHER" id="PTHR42928">
    <property type="entry name" value="TRICARBOXYLATE-BINDING PROTEIN"/>
    <property type="match status" value="1"/>
</dbReference>
<evidence type="ECO:0000256" key="1">
    <source>
        <dbReference type="ARBA" id="ARBA00006987"/>
    </source>
</evidence>
<dbReference type="Gene3D" id="3.40.190.150">
    <property type="entry name" value="Bordetella uptake gene, domain 1"/>
    <property type="match status" value="1"/>
</dbReference>
<keyword evidence="2" id="KW-0732">Signal</keyword>
<protein>
    <submittedName>
        <fullName evidence="3">Tripartite-type tricarboxylate transporter receptor subunit TctC</fullName>
    </submittedName>
</protein>
<evidence type="ECO:0000313" key="3">
    <source>
        <dbReference type="EMBL" id="TCU93149.1"/>
    </source>
</evidence>